<dbReference type="RefSeq" id="WP_213755752.1">
    <property type="nucleotide sequence ID" value="NZ_JAHCQH010000017.1"/>
</dbReference>
<dbReference type="Proteomes" id="UP001166585">
    <property type="component" value="Unassembled WGS sequence"/>
</dbReference>
<reference evidence="1" key="1">
    <citation type="submission" date="2021-05" db="EMBL/GenBank/DDBJ databases">
        <authorList>
            <person name="Sun Q."/>
            <person name="Inoue M."/>
        </authorList>
    </citation>
    <scope>NUCLEOTIDE SEQUENCE</scope>
    <source>
        <strain evidence="1">VKM B-3255</strain>
    </source>
</reference>
<dbReference type="EMBL" id="JAHCQH010000017">
    <property type="protein sequence ID" value="MBS9477910.1"/>
    <property type="molecule type" value="Genomic_DNA"/>
</dbReference>
<name>A0ABS5R8A6_9HYPH</name>
<proteinExistence type="predicted"/>
<evidence type="ECO:0000313" key="2">
    <source>
        <dbReference type="Proteomes" id="UP001166585"/>
    </source>
</evidence>
<accession>A0ABS5R8A6</accession>
<protein>
    <recommendedName>
        <fullName evidence="3">HNH endonuclease</fullName>
    </recommendedName>
</protein>
<organism evidence="1 2">
    <name type="scientific">Ancylobacter radicis</name>
    <dbReference type="NCBI Taxonomy" id="2836179"/>
    <lineage>
        <taxon>Bacteria</taxon>
        <taxon>Pseudomonadati</taxon>
        <taxon>Pseudomonadota</taxon>
        <taxon>Alphaproteobacteria</taxon>
        <taxon>Hyphomicrobiales</taxon>
        <taxon>Xanthobacteraceae</taxon>
        <taxon>Ancylobacter</taxon>
    </lineage>
</organism>
<keyword evidence="2" id="KW-1185">Reference proteome</keyword>
<evidence type="ECO:0000313" key="1">
    <source>
        <dbReference type="EMBL" id="MBS9477910.1"/>
    </source>
</evidence>
<sequence length="273" mass="30749">MGEAAARKSATAQLIAKFPTCAFCCGLRPSSTREHIPPTALFDNGQRPRDIVIPACDDCNRGSSTADLVIALMSRWSINPTGHEDLDHTHLSRRLSKQAPEIITELTRFDGGVQQKKARRHLESQGVTVPPGFKAVSIGPKTIPYINQFCYKLSAGLYFHHINEILKTPGQIWIRWQTKEDLSASGPMHEFISILPEYNSLSQGKWKTNEIFEYKLYAEKEKLIVAFAARLRSALYIYGIATGLPLSRDTSKRWVDAIDLNSIPTTERFSRRF</sequence>
<comment type="caution">
    <text evidence="1">The sequence shown here is derived from an EMBL/GenBank/DDBJ whole genome shotgun (WGS) entry which is preliminary data.</text>
</comment>
<evidence type="ECO:0008006" key="3">
    <source>
        <dbReference type="Google" id="ProtNLM"/>
    </source>
</evidence>
<gene>
    <name evidence="1" type="ORF">KIP89_12420</name>
</gene>